<dbReference type="PANTHER" id="PTHR40094">
    <property type="entry name" value="ALPHA-2-MACROGLOBULIN HOMOLOG"/>
    <property type="match status" value="1"/>
</dbReference>
<dbReference type="InterPro" id="IPR041203">
    <property type="entry name" value="Bact_A2M_MG5"/>
</dbReference>
<evidence type="ECO:0000256" key="3">
    <source>
        <dbReference type="SAM" id="Phobius"/>
    </source>
</evidence>
<dbReference type="Pfam" id="PF17973">
    <property type="entry name" value="bMG10"/>
    <property type="match status" value="1"/>
</dbReference>
<feature type="transmembrane region" description="Helical" evidence="3">
    <location>
        <begin position="39"/>
        <end position="64"/>
    </location>
</feature>
<comment type="similarity">
    <text evidence="1">Belongs to the protease inhibitor I39 (alpha-2-macroglobulin) family. Bacterial alpha-2-macroglobulin subfamily.</text>
</comment>
<dbReference type="Pfam" id="PF11974">
    <property type="entry name" value="bMG3"/>
    <property type="match status" value="1"/>
</dbReference>
<reference evidence="8 9" key="1">
    <citation type="submission" date="2013-08" db="EMBL/GenBank/DDBJ databases">
        <authorList>
            <person name="Durkin A.S."/>
            <person name="Haft D.R."/>
            <person name="McCorrison J."/>
            <person name="Torralba M."/>
            <person name="Gillis M."/>
            <person name="Haft D.H."/>
            <person name="Methe B."/>
            <person name="Sutton G."/>
            <person name="Nelson K.E."/>
        </authorList>
    </citation>
    <scope>NUCLEOTIDE SEQUENCE [LARGE SCALE GENOMIC DNA]</scope>
    <source>
        <strain evidence="7 9">ATCC 35536</strain>
        <strain evidence="6 8">VPI DR56BR1116</strain>
    </source>
</reference>
<keyword evidence="3" id="KW-0812">Transmembrane</keyword>
<dbReference type="CDD" id="cd02891">
    <property type="entry name" value="A2M_like"/>
    <property type="match status" value="1"/>
</dbReference>
<dbReference type="RefSeq" id="WP_021331680.1">
    <property type="nucleotide sequence ID" value="NZ_AUZJ01000073.1"/>
</dbReference>
<comment type="caution">
    <text evidence="6">The sequence shown here is derived from an EMBL/GenBank/DDBJ whole genome shotgun (WGS) entry which is preliminary data.</text>
</comment>
<dbReference type="Proteomes" id="UP000016646">
    <property type="component" value="Unassembled WGS sequence"/>
</dbReference>
<dbReference type="Pfam" id="PF17972">
    <property type="entry name" value="bMG5"/>
    <property type="match status" value="1"/>
</dbReference>
<organism evidence="6 8">
    <name type="scientific">Treponema socranskii subsp. socranskii VPI DR56BR1116 = ATCC 35536</name>
    <dbReference type="NCBI Taxonomy" id="1125725"/>
    <lineage>
        <taxon>Bacteria</taxon>
        <taxon>Pseudomonadati</taxon>
        <taxon>Spirochaetota</taxon>
        <taxon>Spirochaetia</taxon>
        <taxon>Spirochaetales</taxon>
        <taxon>Treponemataceae</taxon>
        <taxon>Treponema</taxon>
    </lineage>
</organism>
<dbReference type="InterPro" id="IPR041246">
    <property type="entry name" value="Bact_MG10"/>
</dbReference>
<dbReference type="Gene3D" id="1.50.10.20">
    <property type="match status" value="1"/>
</dbReference>
<dbReference type="Pfam" id="PF01835">
    <property type="entry name" value="MG2"/>
    <property type="match status" value="1"/>
</dbReference>
<evidence type="ECO:0000259" key="5">
    <source>
        <dbReference type="SMART" id="SM01360"/>
    </source>
</evidence>
<dbReference type="Gene3D" id="2.60.40.3710">
    <property type="match status" value="1"/>
</dbReference>
<dbReference type="InterPro" id="IPR002890">
    <property type="entry name" value="MG2"/>
</dbReference>
<dbReference type="Pfam" id="PF00207">
    <property type="entry name" value="A2M"/>
    <property type="match status" value="1"/>
</dbReference>
<dbReference type="Gene3D" id="2.60.40.1930">
    <property type="match status" value="1"/>
</dbReference>
<feature type="domain" description="Alpha-2-macroglobulin bait region" evidence="4">
    <location>
        <begin position="1038"/>
        <end position="1177"/>
    </location>
</feature>
<evidence type="ECO:0000256" key="2">
    <source>
        <dbReference type="ARBA" id="ARBA00022729"/>
    </source>
</evidence>
<dbReference type="SMART" id="SM01359">
    <property type="entry name" value="A2M_N_2"/>
    <property type="match status" value="1"/>
</dbReference>
<accession>U1GMV2</accession>
<gene>
    <name evidence="7" type="ORF">HMPREF0860_2489</name>
    <name evidence="6" type="ORF">HMPREF1325_0372</name>
</gene>
<keyword evidence="2" id="KW-0732">Signal</keyword>
<dbReference type="EMBL" id="AVQI01000017">
    <property type="protein sequence ID" value="ERK04649.1"/>
    <property type="molecule type" value="Genomic_DNA"/>
</dbReference>
<sequence>MGKIAWSKIFGTYEAPEWMKTIGRFFFRNKAGFKKARKIALISLASLVGLIVLAVAGLFAWAFISSKMPLKMEIGYSVEEPDLLEKAKDPLVVSFNGSAAKIDDADKIIAGGITMKPDMVGDWRWIGSDELVFTPSEPWPLGTQYQISFSKKDFADHVKIRSYTAKFSTDDFYAEIEDEEFCIDAADPAKKYISFSLRANFPINSDGIEKLVSLSPDMKNPKSGTFEKRSYTVTAGLSDDKRTAFFASEPLGVPAKDVTMNIAIAAGIKSASGGSPLKKMTASVTVPGSSSYAKIESIDFTLVKNDAQEYEQVIAIETTAKISADNLQSALSVYELPQDKPAEPGRRGEKDYEWYSEEEVTDTVIKNSKALSFTALPSELEYDTMHSFVIDAKPGTYLYVAVKDGAKFYGDYYLTDPHGEVVKVRSYPKETTILSDGTIISMRGSKKIPVLTRGVDKVYYTVWRMQSDEINHIASMSNGDMKNFSFNYDYIFNQNNVSAVYRSDASVAAISAKKPSYTNFDFSGYLNSIPSQHLKYGLFLFRVSSEKNGHGDERLILVTDQGIIVKKNADKTCDVFVQSIATGRPLAGSEIRVVALNGDTLASGITASDGHVTLPALSTNRSEHRPVAYTAINGGDFAFMPYADYGRSLDYSDFNTGGEYGALDPDAIHTYIFSDRGIYRPGDTAKLGLIVKAGNWAKSLAGTPLAYVVTDPNGTEIVDKEFALNDAGFEEIKFSTQSYSPTGEYNVSAYFRKQRSDGKIERVFLGNETVKVEEFLPDTLSISTAFDPLPASGWIRPAKLTGVVKLRNLFGTVAAGNKVSAEISLAPGYMRFPQYRGYVFSDPYTGKDSYTETLDEKTTDDEGRAEFAIDVEKFAKASYRMTFTADGYEKGSGRAVSSQSSVYVSPLEYLIGVKADGDLSYIKKDSARELTLIAVGPDLKQRAVSGVELAVTENRYVSVLVKQPNGAYKYQSVKKEYPVFTKTVTIPEAGLKYRLPVSDEGDFTLTLKNGAGLEFNKTPYSVIGEKNLQRSLSRTAELEVKMEKSDFRPGETAQIFIKAPYAGSGLIAVERDKVYTYKWFRSDGASSLQSIAIPQGLEGNGYITIMYARSYDSEEIYMSPFCYAAVPFSVSLERRTNEITLDVAREAKPGTDYTISYSSKRPGKIVVMAIDEGILQVARYKTPDPLAYFFKKRALEVSTSQVLDLVLPEYNILRTLAAAGGGEDYDLLAHNLNPFKRKQNEPVAYWSGIVDTGPQKRNLTYRIPDYFNGSLRVMAVAVSSEAIGVAQASSEIKDTYVIVPNAPTFASPGDTFDISVTVTNNDKGSGSDASVVLSAVPTAHFSIISAQSVTLKIPEGRDATATFGIKTNDVLGAADIAFTAKGASHSSRITSSMCVRPSMPYQVRLTSGRVTKDKASVDVDKKMYNEYATREIALSYLPSGLAKGLQFYLEKYPYGCSEQQVSMAYPYLFPDLLKESGKTKADAQEAIDNVVAALQSRQKSDGSIGFWTHRSESWAALDAYCAMFLTDARENGYYVPDVFFNNLLGVLKKRAADTDGGVYGRAFCVYVLTRNETVTTDYINSLRKDMDRDDKASVAGVFLAASYKMLGMASEGEKLVSRVKRGVKTADTIGFFEDDLYFKSAYLYLISEYYPEKLSAVSAHLLESIEDEIVHRRYASLSAAMTLIAIKSYLAAMPTSETGKFTVAEESGKTTKTLTPQGEKVFTAEFSSDAQKLRLTNEEKTNLFYQVTQGGFLHDIPSGETKDGIEVYREFVDANGKKIDAVKLGDEVTVKVNVRSTKNKSIRNVAVVDMLPCGLEADIASVRESDTGWKPDYVDIREDRIVLFGTVTQELKTFTYKVRAVNSGKYTVPPLFAEAMYDGTQRALRPQKSITISDK</sequence>
<dbReference type="eggNOG" id="COG2373">
    <property type="taxonomic scope" value="Bacteria"/>
</dbReference>
<proteinExistence type="inferred from homology"/>
<dbReference type="SUPFAM" id="SSF48239">
    <property type="entry name" value="Terpenoid cyclases/Protein prenyltransferases"/>
    <property type="match status" value="1"/>
</dbReference>
<evidence type="ECO:0000259" key="4">
    <source>
        <dbReference type="SMART" id="SM01359"/>
    </source>
</evidence>
<evidence type="ECO:0000313" key="8">
    <source>
        <dbReference type="Proteomes" id="UP000016412"/>
    </source>
</evidence>
<keyword evidence="9" id="KW-1185">Reference proteome</keyword>
<dbReference type="InterPro" id="IPR011625">
    <property type="entry name" value="A2M_N_BRD"/>
</dbReference>
<dbReference type="PANTHER" id="PTHR40094:SF1">
    <property type="entry name" value="UBIQUITIN DOMAIN-CONTAINING PROTEIN"/>
    <property type="match status" value="1"/>
</dbReference>
<dbReference type="PATRIC" id="fig|1125725.3.peg.2704"/>
<evidence type="ECO:0000313" key="7">
    <source>
        <dbReference type="EMBL" id="ERK04649.1"/>
    </source>
</evidence>
<dbReference type="STRING" id="1125725.HMPREF1325_0372"/>
<dbReference type="InterPro" id="IPR008930">
    <property type="entry name" value="Terpenoid_cyclase/PrenylTrfase"/>
</dbReference>
<dbReference type="InterPro" id="IPR051802">
    <property type="entry name" value="YfhM-like"/>
</dbReference>
<evidence type="ECO:0000256" key="1">
    <source>
        <dbReference type="ARBA" id="ARBA00010556"/>
    </source>
</evidence>
<dbReference type="InterPro" id="IPR021868">
    <property type="entry name" value="Alpha_2_Macroglob_MG3"/>
</dbReference>
<feature type="domain" description="Alpha-2-macroglobulin" evidence="5">
    <location>
        <begin position="1243"/>
        <end position="1333"/>
    </location>
</feature>
<keyword evidence="3" id="KW-0472">Membrane</keyword>
<dbReference type="GO" id="GO:0004866">
    <property type="term" value="F:endopeptidase inhibitor activity"/>
    <property type="evidence" value="ECO:0007669"/>
    <property type="project" value="InterPro"/>
</dbReference>
<name>U1GMV2_TRESO</name>
<evidence type="ECO:0000313" key="6">
    <source>
        <dbReference type="EMBL" id="ERF59365.1"/>
    </source>
</evidence>
<dbReference type="SMART" id="SM01360">
    <property type="entry name" value="A2M"/>
    <property type="match status" value="1"/>
</dbReference>
<keyword evidence="3" id="KW-1133">Transmembrane helix</keyword>
<protein>
    <submittedName>
        <fullName evidence="6">Alpha-2-macroglobulin family protein</fullName>
    </submittedName>
</protein>
<dbReference type="InterPro" id="IPR001599">
    <property type="entry name" value="Macroglobln_a2"/>
</dbReference>
<dbReference type="Pfam" id="PF07703">
    <property type="entry name" value="A2M_BRD"/>
    <property type="match status" value="1"/>
</dbReference>
<dbReference type="Proteomes" id="UP000016412">
    <property type="component" value="Unassembled WGS sequence"/>
</dbReference>
<dbReference type="EMBL" id="AUZJ01000073">
    <property type="protein sequence ID" value="ERF59365.1"/>
    <property type="molecule type" value="Genomic_DNA"/>
</dbReference>
<evidence type="ECO:0000313" key="9">
    <source>
        <dbReference type="Proteomes" id="UP000016646"/>
    </source>
</evidence>
<dbReference type="OrthoDB" id="9767116at2"/>